<dbReference type="Proteomes" id="UP001164305">
    <property type="component" value="Chromosome"/>
</dbReference>
<dbReference type="InterPro" id="IPR001647">
    <property type="entry name" value="HTH_TetR"/>
</dbReference>
<dbReference type="Pfam" id="PF00440">
    <property type="entry name" value="TetR_N"/>
    <property type="match status" value="1"/>
</dbReference>
<dbReference type="Gene3D" id="1.10.357.10">
    <property type="entry name" value="Tetracycline Repressor, domain 2"/>
    <property type="match status" value="1"/>
</dbReference>
<dbReference type="PROSITE" id="PS50977">
    <property type="entry name" value="HTH_TETR_2"/>
    <property type="match status" value="1"/>
</dbReference>
<dbReference type="Pfam" id="PF17920">
    <property type="entry name" value="TetR_C_16"/>
    <property type="match status" value="1"/>
</dbReference>
<dbReference type="InterPro" id="IPR009057">
    <property type="entry name" value="Homeodomain-like_sf"/>
</dbReference>
<dbReference type="SUPFAM" id="SSF48498">
    <property type="entry name" value="Tetracyclin repressor-like, C-terminal domain"/>
    <property type="match status" value="1"/>
</dbReference>
<evidence type="ECO:0000259" key="3">
    <source>
        <dbReference type="PROSITE" id="PS50977"/>
    </source>
</evidence>
<protein>
    <submittedName>
        <fullName evidence="4">TetR family transcriptional regulator</fullName>
    </submittedName>
</protein>
<dbReference type="EMBL" id="CP107020">
    <property type="protein sequence ID" value="UYG16340.1"/>
    <property type="molecule type" value="Genomic_DNA"/>
</dbReference>
<evidence type="ECO:0000256" key="1">
    <source>
        <dbReference type="ARBA" id="ARBA00023125"/>
    </source>
</evidence>
<evidence type="ECO:0000313" key="5">
    <source>
        <dbReference type="Proteomes" id="UP001164305"/>
    </source>
</evidence>
<gene>
    <name evidence="4" type="ORF">BRM3_12085</name>
</gene>
<name>A0ABY6FZG2_9MICO</name>
<dbReference type="PANTHER" id="PTHR30055:SF235">
    <property type="entry name" value="TRANSCRIPTIONAL REGULATORY PROTEIN"/>
    <property type="match status" value="1"/>
</dbReference>
<feature type="DNA-binding region" description="H-T-H motif" evidence="2">
    <location>
        <begin position="36"/>
        <end position="55"/>
    </location>
</feature>
<dbReference type="InterPro" id="IPR036271">
    <property type="entry name" value="Tet_transcr_reg_TetR-rel_C_sf"/>
</dbReference>
<reference evidence="4" key="1">
    <citation type="submission" date="2022-10" db="EMBL/GenBank/DDBJ databases">
        <title>Whole-Genome Sequencing of Brachybacterium huguangmaarense BRM-3, Isolated from Betula schmidtii.</title>
        <authorList>
            <person name="Haam D."/>
        </authorList>
    </citation>
    <scope>NUCLEOTIDE SEQUENCE</scope>
    <source>
        <strain evidence="4">BRM-3</strain>
    </source>
</reference>
<evidence type="ECO:0000313" key="4">
    <source>
        <dbReference type="EMBL" id="UYG16340.1"/>
    </source>
</evidence>
<sequence>MVKKRAGRPAGGSEARERLLEAAELQLLSDDPSALTSRAIALRAGVSHSLVNYHFGSVDALVAEALALTVTPKRVMQWATGEGGSIDVDRLAQGLVRMWEDPVVGRRLVALARTLVAGTGPAPLLGTYLERAVFEPLVQHLGPERARRAAVAIVGTIFSRYVLTLGPTATADPGQVAAELARMMRG</sequence>
<evidence type="ECO:0000256" key="2">
    <source>
        <dbReference type="PROSITE-ProRule" id="PRU00335"/>
    </source>
</evidence>
<dbReference type="InterPro" id="IPR041678">
    <property type="entry name" value="TetR_C_16"/>
</dbReference>
<feature type="domain" description="HTH tetR-type" evidence="3">
    <location>
        <begin position="13"/>
        <end position="73"/>
    </location>
</feature>
<organism evidence="4 5">
    <name type="scientific">Brachybacterium huguangmaarense</name>
    <dbReference type="NCBI Taxonomy" id="1652028"/>
    <lineage>
        <taxon>Bacteria</taxon>
        <taxon>Bacillati</taxon>
        <taxon>Actinomycetota</taxon>
        <taxon>Actinomycetes</taxon>
        <taxon>Micrococcales</taxon>
        <taxon>Dermabacteraceae</taxon>
        <taxon>Brachybacterium</taxon>
    </lineage>
</organism>
<proteinExistence type="predicted"/>
<dbReference type="PANTHER" id="PTHR30055">
    <property type="entry name" value="HTH-TYPE TRANSCRIPTIONAL REGULATOR RUTR"/>
    <property type="match status" value="1"/>
</dbReference>
<keyword evidence="1 2" id="KW-0238">DNA-binding</keyword>
<accession>A0ABY6FZG2</accession>
<keyword evidence="5" id="KW-1185">Reference proteome</keyword>
<dbReference type="Gene3D" id="1.10.10.60">
    <property type="entry name" value="Homeodomain-like"/>
    <property type="match status" value="1"/>
</dbReference>
<dbReference type="SUPFAM" id="SSF46689">
    <property type="entry name" value="Homeodomain-like"/>
    <property type="match status" value="1"/>
</dbReference>
<dbReference type="RefSeq" id="WP_263593553.1">
    <property type="nucleotide sequence ID" value="NZ_CP107020.1"/>
</dbReference>
<dbReference type="InterPro" id="IPR050109">
    <property type="entry name" value="HTH-type_TetR-like_transc_reg"/>
</dbReference>